<dbReference type="InterPro" id="IPR013154">
    <property type="entry name" value="ADH-like_N"/>
</dbReference>
<keyword evidence="3" id="KW-1185">Reference proteome</keyword>
<reference evidence="2" key="1">
    <citation type="submission" date="2022-06" db="EMBL/GenBank/DDBJ databases">
        <title>Sneathiella actinostolidae sp. nov., isolated from a sea anemonein the Western Pacific Ocean.</title>
        <authorList>
            <person name="Wei M.J."/>
        </authorList>
    </citation>
    <scope>NUCLEOTIDE SEQUENCE</scope>
    <source>
        <strain evidence="2">PHK-P5</strain>
    </source>
</reference>
<dbReference type="Gene3D" id="3.40.50.720">
    <property type="entry name" value="NAD(P)-binding Rossmann-like Domain"/>
    <property type="match status" value="1"/>
</dbReference>
<dbReference type="Proteomes" id="UP001056291">
    <property type="component" value="Chromosome"/>
</dbReference>
<name>A0ABY4W064_9PROT</name>
<feature type="domain" description="Enoyl reductase (ER)" evidence="1">
    <location>
        <begin position="12"/>
        <end position="327"/>
    </location>
</feature>
<dbReference type="SUPFAM" id="SSF50129">
    <property type="entry name" value="GroES-like"/>
    <property type="match status" value="1"/>
</dbReference>
<evidence type="ECO:0000259" key="1">
    <source>
        <dbReference type="SMART" id="SM00829"/>
    </source>
</evidence>
<organism evidence="2 3">
    <name type="scientific">Sneathiella marina</name>
    <dbReference type="NCBI Taxonomy" id="2950108"/>
    <lineage>
        <taxon>Bacteria</taxon>
        <taxon>Pseudomonadati</taxon>
        <taxon>Pseudomonadota</taxon>
        <taxon>Alphaproteobacteria</taxon>
        <taxon>Sneathiellales</taxon>
        <taxon>Sneathiellaceae</taxon>
        <taxon>Sneathiella</taxon>
    </lineage>
</organism>
<dbReference type="InterPro" id="IPR011032">
    <property type="entry name" value="GroES-like_sf"/>
</dbReference>
<dbReference type="InterPro" id="IPR051397">
    <property type="entry name" value="Zn-ADH-like_protein"/>
</dbReference>
<protein>
    <submittedName>
        <fullName evidence="2">NADPH:quinone oxidoreductase family protein</fullName>
    </submittedName>
</protein>
<evidence type="ECO:0000313" key="2">
    <source>
        <dbReference type="EMBL" id="USG60354.1"/>
    </source>
</evidence>
<dbReference type="SMART" id="SM00829">
    <property type="entry name" value="PKS_ER"/>
    <property type="match status" value="1"/>
</dbReference>
<dbReference type="EMBL" id="CP098747">
    <property type="protein sequence ID" value="USG60354.1"/>
    <property type="molecule type" value="Genomic_DNA"/>
</dbReference>
<evidence type="ECO:0000313" key="3">
    <source>
        <dbReference type="Proteomes" id="UP001056291"/>
    </source>
</evidence>
<dbReference type="InterPro" id="IPR036291">
    <property type="entry name" value="NAD(P)-bd_dom_sf"/>
</dbReference>
<dbReference type="Pfam" id="PF08240">
    <property type="entry name" value="ADH_N"/>
    <property type="match status" value="1"/>
</dbReference>
<dbReference type="InterPro" id="IPR013149">
    <property type="entry name" value="ADH-like_C"/>
</dbReference>
<dbReference type="Gene3D" id="3.90.180.10">
    <property type="entry name" value="Medium-chain alcohol dehydrogenases, catalytic domain"/>
    <property type="match status" value="1"/>
</dbReference>
<dbReference type="CDD" id="cd08241">
    <property type="entry name" value="QOR1"/>
    <property type="match status" value="1"/>
</dbReference>
<accession>A0ABY4W064</accession>
<sequence>MTDKTSKMAICMSLDGPGAVVTKERPLEPLKAGEYRIRMRAAALNFPDLLMTYGKYQFKPEVPFVLGMEGAGVIEESRDTDSDFSLGDPVLVKGKTGAFAEYMTVTRAQLAAMPNTLTFEEAAAYAVTYSTAHVSLVDKAKLRPGETVLILGAGGGVGQASVEVAKAKGAIVIAAASSEAKLALAKRSGADFLINYQEVDFAAEVQRITENAGADVILDPVGGQYFEKSFDCIAWAGRILIVGFAGGEFGVLKTNLPSEKGCSVIGVRAGEFGRRDPVAGRESFDKLIKLTEENDLKPLIGKRWELHQIKEALATMEQRDVVGKQVVTIDEPIKYG</sequence>
<gene>
    <name evidence="2" type="ORF">NBZ79_14375</name>
</gene>
<dbReference type="Pfam" id="PF00107">
    <property type="entry name" value="ADH_zinc_N"/>
    <property type="match status" value="1"/>
</dbReference>
<dbReference type="InterPro" id="IPR020843">
    <property type="entry name" value="ER"/>
</dbReference>
<dbReference type="PANTHER" id="PTHR43677">
    <property type="entry name" value="SHORT-CHAIN DEHYDROGENASE/REDUCTASE"/>
    <property type="match status" value="1"/>
</dbReference>
<proteinExistence type="predicted"/>
<dbReference type="PANTHER" id="PTHR43677:SF4">
    <property type="entry name" value="QUINONE OXIDOREDUCTASE-LIKE PROTEIN 2"/>
    <property type="match status" value="1"/>
</dbReference>
<dbReference type="RefSeq" id="WP_251933235.1">
    <property type="nucleotide sequence ID" value="NZ_CP098747.1"/>
</dbReference>
<dbReference type="SUPFAM" id="SSF51735">
    <property type="entry name" value="NAD(P)-binding Rossmann-fold domains"/>
    <property type="match status" value="1"/>
</dbReference>